<dbReference type="SUPFAM" id="SSF48264">
    <property type="entry name" value="Cytochrome P450"/>
    <property type="match status" value="1"/>
</dbReference>
<dbReference type="PANTHER" id="PTHR46696">
    <property type="entry name" value="P450, PUTATIVE (EUROFUNG)-RELATED"/>
    <property type="match status" value="1"/>
</dbReference>
<dbReference type="InterPro" id="IPR002397">
    <property type="entry name" value="Cyt_P450_B"/>
</dbReference>
<keyword evidence="2" id="KW-0408">Iron</keyword>
<dbReference type="AlphaFoldDB" id="A0AB39QVY4"/>
<dbReference type="GO" id="GO:0005506">
    <property type="term" value="F:iron ion binding"/>
    <property type="evidence" value="ECO:0007669"/>
    <property type="project" value="InterPro"/>
</dbReference>
<dbReference type="GO" id="GO:0004497">
    <property type="term" value="F:monooxygenase activity"/>
    <property type="evidence" value="ECO:0007669"/>
    <property type="project" value="UniProtKB-KW"/>
</dbReference>
<dbReference type="RefSeq" id="WP_369225651.1">
    <property type="nucleotide sequence ID" value="NZ_CP163441.1"/>
</dbReference>
<name>A0AB39QVY4_9ACTN</name>
<dbReference type="EMBL" id="CP163441">
    <property type="protein sequence ID" value="XDQ46637.1"/>
    <property type="molecule type" value="Genomic_DNA"/>
</dbReference>
<dbReference type="Pfam" id="PF00067">
    <property type="entry name" value="p450"/>
    <property type="match status" value="1"/>
</dbReference>
<keyword evidence="2" id="KW-0479">Metal-binding</keyword>
<keyword evidence="2" id="KW-0560">Oxidoreductase</keyword>
<evidence type="ECO:0000256" key="2">
    <source>
        <dbReference type="RuleBase" id="RU000461"/>
    </source>
</evidence>
<keyword evidence="2" id="KW-0503">Monooxygenase</keyword>
<sequence length="405" mass="43887">MTAPTDAATVSPEIPFLDVLDPAFRFDTPDVAAARAANWYARTPVGLLVLRYAEASELVRDGRLTHNGKGFMEQNGIVDGPIYDWFVPALVNHDGADHRRMRGLVNKAFTPRMVEGLRPLIRATSRRLAEELAGREEVDFFEEFADALPLVVMTELLGVPAEDFPTFRTWSSDIGLVFSLALGGDIPARVEAAVSGLYAYVDGLMAAKAANPGEDLISALVAVQRAEGTVTVDELRNLVVTMVFAAHDTTRLQLSNAMVTFSEHPGQWELLGRDPGLTAQAVEEVMRWSPSSNAVYRYAGDSFGFRDETFEPGTMFAIGVQAVHRDPLAFPGGDVFDITVVRPNQVLQFGGGPHYCLGAPLARMELSEALPALAERLGPPSVAGPVTWRPAIGITGPNELPLRFG</sequence>
<evidence type="ECO:0000313" key="3">
    <source>
        <dbReference type="EMBL" id="XDQ46637.1"/>
    </source>
</evidence>
<accession>A0AB39QVY4</accession>
<dbReference type="PRINTS" id="PR00359">
    <property type="entry name" value="BP450"/>
</dbReference>
<dbReference type="PROSITE" id="PS00086">
    <property type="entry name" value="CYTOCHROME_P450"/>
    <property type="match status" value="1"/>
</dbReference>
<dbReference type="PANTHER" id="PTHR46696:SF1">
    <property type="entry name" value="CYTOCHROME P450 YJIB-RELATED"/>
    <property type="match status" value="1"/>
</dbReference>
<gene>
    <name evidence="3" type="ORF">AB5J52_32695</name>
</gene>
<reference evidence="3" key="1">
    <citation type="submission" date="2024-07" db="EMBL/GenBank/DDBJ databases">
        <authorList>
            <person name="Yu S.T."/>
        </authorList>
    </citation>
    <scope>NUCLEOTIDE SEQUENCE</scope>
    <source>
        <strain evidence="3">R39</strain>
    </source>
</reference>
<dbReference type="GO" id="GO:0016705">
    <property type="term" value="F:oxidoreductase activity, acting on paired donors, with incorporation or reduction of molecular oxygen"/>
    <property type="evidence" value="ECO:0007669"/>
    <property type="project" value="InterPro"/>
</dbReference>
<evidence type="ECO:0000256" key="1">
    <source>
        <dbReference type="ARBA" id="ARBA00010617"/>
    </source>
</evidence>
<dbReference type="PRINTS" id="PR00385">
    <property type="entry name" value="P450"/>
</dbReference>
<dbReference type="InterPro" id="IPR017972">
    <property type="entry name" value="Cyt_P450_CS"/>
</dbReference>
<comment type="similarity">
    <text evidence="1 2">Belongs to the cytochrome P450 family.</text>
</comment>
<keyword evidence="2" id="KW-0349">Heme</keyword>
<protein>
    <submittedName>
        <fullName evidence="3">Cytochrome P450</fullName>
    </submittedName>
</protein>
<dbReference type="Gene3D" id="1.10.630.10">
    <property type="entry name" value="Cytochrome P450"/>
    <property type="match status" value="1"/>
</dbReference>
<organism evidence="3">
    <name type="scientific">Streptomyces sp. R39</name>
    <dbReference type="NCBI Taxonomy" id="3238631"/>
    <lineage>
        <taxon>Bacteria</taxon>
        <taxon>Bacillati</taxon>
        <taxon>Actinomycetota</taxon>
        <taxon>Actinomycetes</taxon>
        <taxon>Kitasatosporales</taxon>
        <taxon>Streptomycetaceae</taxon>
        <taxon>Streptomyces</taxon>
    </lineage>
</organism>
<dbReference type="InterPro" id="IPR036396">
    <property type="entry name" value="Cyt_P450_sf"/>
</dbReference>
<proteinExistence type="inferred from homology"/>
<dbReference type="GO" id="GO:0020037">
    <property type="term" value="F:heme binding"/>
    <property type="evidence" value="ECO:0007669"/>
    <property type="project" value="InterPro"/>
</dbReference>
<dbReference type="InterPro" id="IPR001128">
    <property type="entry name" value="Cyt_P450"/>
</dbReference>